<protein>
    <submittedName>
        <fullName evidence="1">Uncharacterized protein</fullName>
    </submittedName>
</protein>
<comment type="caution">
    <text evidence="1">The sequence shown here is derived from an EMBL/GenBank/DDBJ whole genome shotgun (WGS) entry which is preliminary data.</text>
</comment>
<gene>
    <name evidence="1" type="ORF">DI628_08370</name>
</gene>
<name>A0A6N4RCB7_BLAVI</name>
<proteinExistence type="predicted"/>
<evidence type="ECO:0000313" key="2">
    <source>
        <dbReference type="Proteomes" id="UP000320948"/>
    </source>
</evidence>
<reference evidence="1 2" key="1">
    <citation type="journal article" date="2017" name="Nat. Commun.">
        <title>In situ click chemistry generation of cyclooxygenase-2 inhibitors.</title>
        <authorList>
            <person name="Bhardwaj A."/>
            <person name="Kaur J."/>
            <person name="Wuest M."/>
            <person name="Wuest F."/>
        </authorList>
    </citation>
    <scope>NUCLEOTIDE SEQUENCE [LARGE SCALE GENOMIC DNA]</scope>
    <source>
        <strain evidence="1">S2_018_000_R2_106</strain>
    </source>
</reference>
<sequence>MEAELNDYWQLAFDHNELAALNAIRRFRKRAEHAPFIREAFQYFYSAERLLHDAAHGYPPEHLARDLLRYYH</sequence>
<dbReference type="AlphaFoldDB" id="A0A6N4RCB7"/>
<accession>A0A6N4RCB7</accession>
<organism evidence="1 2">
    <name type="scientific">Blastochloris viridis</name>
    <name type="common">Rhodopseudomonas viridis</name>
    <dbReference type="NCBI Taxonomy" id="1079"/>
    <lineage>
        <taxon>Bacteria</taxon>
        <taxon>Pseudomonadati</taxon>
        <taxon>Pseudomonadota</taxon>
        <taxon>Alphaproteobacteria</taxon>
        <taxon>Hyphomicrobiales</taxon>
        <taxon>Blastochloridaceae</taxon>
        <taxon>Blastochloris</taxon>
    </lineage>
</organism>
<dbReference type="EMBL" id="VAFM01000002">
    <property type="protein sequence ID" value="TKW60891.1"/>
    <property type="molecule type" value="Genomic_DNA"/>
</dbReference>
<evidence type="ECO:0000313" key="1">
    <source>
        <dbReference type="EMBL" id="TKW60891.1"/>
    </source>
</evidence>
<dbReference type="Proteomes" id="UP000320948">
    <property type="component" value="Unassembled WGS sequence"/>
</dbReference>